<evidence type="ECO:0000313" key="7">
    <source>
        <dbReference type="Proteomes" id="UP000316714"/>
    </source>
</evidence>
<evidence type="ECO:0000256" key="4">
    <source>
        <dbReference type="SAM" id="MobiDB-lite"/>
    </source>
</evidence>
<accession>A0A5C5VI98</accession>
<dbReference type="AlphaFoldDB" id="A0A5C5VI98"/>
<dbReference type="PROSITE" id="PS50830">
    <property type="entry name" value="TNASE_3"/>
    <property type="match status" value="1"/>
</dbReference>
<feature type="domain" description="TNase-like" evidence="5">
    <location>
        <begin position="24"/>
        <end position="155"/>
    </location>
</feature>
<dbReference type="InterPro" id="IPR002071">
    <property type="entry name" value="Thermonucl_AS"/>
</dbReference>
<protein>
    <submittedName>
        <fullName evidence="6">Thermonuclease</fullName>
        <ecNumber evidence="6">3.1.31.1</ecNumber>
    </submittedName>
</protein>
<keyword evidence="2" id="KW-0255">Endonuclease</keyword>
<dbReference type="PANTHER" id="PTHR12302:SF3">
    <property type="entry name" value="SERINE_THREONINE-PROTEIN KINASE 31"/>
    <property type="match status" value="1"/>
</dbReference>
<keyword evidence="3 6" id="KW-0378">Hydrolase</keyword>
<dbReference type="PROSITE" id="PS01284">
    <property type="entry name" value="TNASE_2"/>
    <property type="match status" value="1"/>
</dbReference>
<dbReference type="GO" id="GO:0003676">
    <property type="term" value="F:nucleic acid binding"/>
    <property type="evidence" value="ECO:0007669"/>
    <property type="project" value="InterPro"/>
</dbReference>
<dbReference type="EMBL" id="SIHJ01000001">
    <property type="protein sequence ID" value="TWT37841.1"/>
    <property type="molecule type" value="Genomic_DNA"/>
</dbReference>
<evidence type="ECO:0000256" key="2">
    <source>
        <dbReference type="ARBA" id="ARBA00022759"/>
    </source>
</evidence>
<keyword evidence="1" id="KW-0540">Nuclease</keyword>
<dbReference type="EC" id="3.1.31.1" evidence="6"/>
<dbReference type="Gene3D" id="2.40.50.90">
    <property type="match status" value="1"/>
</dbReference>
<evidence type="ECO:0000313" key="6">
    <source>
        <dbReference type="EMBL" id="TWT37841.1"/>
    </source>
</evidence>
<dbReference type="SUPFAM" id="SSF50199">
    <property type="entry name" value="Staphylococcal nuclease"/>
    <property type="match status" value="1"/>
</dbReference>
<dbReference type="InterPro" id="IPR035437">
    <property type="entry name" value="SNase_OB-fold_sf"/>
</dbReference>
<sequence length="168" mass="18499">MVLLACVLRVWDLAEQSGGPPPVAEGEHRVARVVDGDTLVLDTGVRVRLQGVDSPEAARDGLPAEPWAADATDFARRFVDHAGGVVRLTLTDERLDRYGRTLAFVWDGPQCLNELLVSEGLAQARLDYRFTGTMRRRLADAQRDAQDRAVGLWSRPPTPQPTDAQDAR</sequence>
<dbReference type="Pfam" id="PF00565">
    <property type="entry name" value="SNase"/>
    <property type="match status" value="1"/>
</dbReference>
<evidence type="ECO:0000256" key="1">
    <source>
        <dbReference type="ARBA" id="ARBA00022722"/>
    </source>
</evidence>
<proteinExistence type="predicted"/>
<reference evidence="6 7" key="1">
    <citation type="submission" date="2019-02" db="EMBL/GenBank/DDBJ databases">
        <title>Deep-cultivation of Planctomycetes and their phenomic and genomic characterization uncovers novel biology.</title>
        <authorList>
            <person name="Wiegand S."/>
            <person name="Jogler M."/>
            <person name="Boedeker C."/>
            <person name="Pinto D."/>
            <person name="Vollmers J."/>
            <person name="Rivas-Marin E."/>
            <person name="Kohn T."/>
            <person name="Peeters S.H."/>
            <person name="Heuer A."/>
            <person name="Rast P."/>
            <person name="Oberbeckmann S."/>
            <person name="Bunk B."/>
            <person name="Jeske O."/>
            <person name="Meyerdierks A."/>
            <person name="Storesund J.E."/>
            <person name="Kallscheuer N."/>
            <person name="Luecker S."/>
            <person name="Lage O.M."/>
            <person name="Pohl T."/>
            <person name="Merkel B.J."/>
            <person name="Hornburger P."/>
            <person name="Mueller R.-W."/>
            <person name="Bruemmer F."/>
            <person name="Labrenz M."/>
            <person name="Spormann A.M."/>
            <person name="Op Den Camp H."/>
            <person name="Overmann J."/>
            <person name="Amann R."/>
            <person name="Jetten M.S.M."/>
            <person name="Mascher T."/>
            <person name="Medema M.H."/>
            <person name="Devos D.P."/>
            <person name="Kaster A.-K."/>
            <person name="Ovreas L."/>
            <person name="Rohde M."/>
            <person name="Galperin M.Y."/>
            <person name="Jogler C."/>
        </authorList>
    </citation>
    <scope>NUCLEOTIDE SEQUENCE [LARGE SCALE GENOMIC DNA]</scope>
    <source>
        <strain evidence="6 7">KOR34</strain>
    </source>
</reference>
<dbReference type="Proteomes" id="UP000316714">
    <property type="component" value="Unassembled WGS sequence"/>
</dbReference>
<name>A0A5C5VI98_9BACT</name>
<comment type="caution">
    <text evidence="6">The sequence shown here is derived from an EMBL/GenBank/DDBJ whole genome shotgun (WGS) entry which is preliminary data.</text>
</comment>
<evidence type="ECO:0000256" key="3">
    <source>
        <dbReference type="ARBA" id="ARBA00022801"/>
    </source>
</evidence>
<dbReference type="InterPro" id="IPR016071">
    <property type="entry name" value="Staphylococal_nuclease_OB-fold"/>
</dbReference>
<dbReference type="PANTHER" id="PTHR12302">
    <property type="entry name" value="EBNA2 BINDING PROTEIN P100"/>
    <property type="match status" value="1"/>
</dbReference>
<dbReference type="GO" id="GO:1990599">
    <property type="term" value="F:3' overhang single-stranded DNA endodeoxyribonuclease activity"/>
    <property type="evidence" value="ECO:0007669"/>
    <property type="project" value="UniProtKB-EC"/>
</dbReference>
<evidence type="ECO:0000259" key="5">
    <source>
        <dbReference type="PROSITE" id="PS50830"/>
    </source>
</evidence>
<gene>
    <name evidence="6" type="primary">nucH</name>
    <name evidence="6" type="ORF">KOR34_28050</name>
</gene>
<keyword evidence="7" id="KW-1185">Reference proteome</keyword>
<feature type="region of interest" description="Disordered" evidence="4">
    <location>
        <begin position="146"/>
        <end position="168"/>
    </location>
</feature>
<dbReference type="SMART" id="SM00318">
    <property type="entry name" value="SNc"/>
    <property type="match status" value="1"/>
</dbReference>
<organism evidence="6 7">
    <name type="scientific">Posidoniimonas corsicana</name>
    <dbReference type="NCBI Taxonomy" id="1938618"/>
    <lineage>
        <taxon>Bacteria</taxon>
        <taxon>Pseudomonadati</taxon>
        <taxon>Planctomycetota</taxon>
        <taxon>Planctomycetia</taxon>
        <taxon>Pirellulales</taxon>
        <taxon>Lacipirellulaceae</taxon>
        <taxon>Posidoniimonas</taxon>
    </lineage>
</organism>